<keyword evidence="3" id="KW-1185">Reference proteome</keyword>
<evidence type="ECO:0000256" key="1">
    <source>
        <dbReference type="SAM" id="MobiDB-lite"/>
    </source>
</evidence>
<name>A0ABQ0LFI4_MYCCL</name>
<sequence length="480" mass="51904">MEAIHDLAALPNPTDDAIVTCLRERFLADTVYTSISSLIALTRTNMSPPHSVLHQYATEYREPLRTSSRSRPTSSSSQTMRTTAQDQSMLFRSLRFHCRSCVFSHPLLLAAKPAAVRTILELSVSNPKGSKLATRSPQPSLSSRPLPTHPLQSQTRLPSSVRISMNATTMPTTKTGPCTGLTLFTLAEHVQHDRRQGSSRKSLHERTVSVVPGKTILKTYGGTSADNIFPVQVSALCNGLAIGNGVSPYVVFSTTNNTDVNSQYHDFPFFTNDSHPDWCFESMVQMRWTPRVGWLGLTPKEIRTKANNGSSIGVYDGIVYDLTGYVQTSRALKAPAGQSSPGADTDFMSEAVVDIFKLNAGGDVTKDVNNLVGSGALTSDQLANQKVCLCNLFVVGKVNSPRRPERQGPGAQHGLAMGADRATEQDGVDEFCERYAAALEVGGVVEALARERVEQARTAFGLGDGDGALVTGGRVLCRSR</sequence>
<evidence type="ECO:0000313" key="2">
    <source>
        <dbReference type="EMBL" id="GAT49797.1"/>
    </source>
</evidence>
<evidence type="ECO:0000313" key="3">
    <source>
        <dbReference type="Proteomes" id="UP000815677"/>
    </source>
</evidence>
<proteinExistence type="predicted"/>
<dbReference type="Proteomes" id="UP000815677">
    <property type="component" value="Unassembled WGS sequence"/>
</dbReference>
<accession>A0ABQ0LFI4</accession>
<protein>
    <submittedName>
        <fullName evidence="2">Glycosyltransferase family 2 protein</fullName>
    </submittedName>
</protein>
<dbReference type="EMBL" id="DF845821">
    <property type="protein sequence ID" value="GAT49797.1"/>
    <property type="molecule type" value="Genomic_DNA"/>
</dbReference>
<organism evidence="2 3">
    <name type="scientific">Mycena chlorophos</name>
    <name type="common">Agaric fungus</name>
    <name type="synonym">Agaricus chlorophos</name>
    <dbReference type="NCBI Taxonomy" id="658473"/>
    <lineage>
        <taxon>Eukaryota</taxon>
        <taxon>Fungi</taxon>
        <taxon>Dikarya</taxon>
        <taxon>Basidiomycota</taxon>
        <taxon>Agaricomycotina</taxon>
        <taxon>Agaricomycetes</taxon>
        <taxon>Agaricomycetidae</taxon>
        <taxon>Agaricales</taxon>
        <taxon>Marasmiineae</taxon>
        <taxon>Mycenaceae</taxon>
        <taxon>Mycena</taxon>
    </lineage>
</organism>
<gene>
    <name evidence="2" type="ORF">MCHLO_07087</name>
</gene>
<feature type="region of interest" description="Disordered" evidence="1">
    <location>
        <begin position="126"/>
        <end position="157"/>
    </location>
</feature>
<feature type="region of interest" description="Disordered" evidence="1">
    <location>
        <begin position="60"/>
        <end position="84"/>
    </location>
</feature>
<feature type="compositionally biased region" description="Low complexity" evidence="1">
    <location>
        <begin position="65"/>
        <end position="83"/>
    </location>
</feature>
<reference evidence="2" key="1">
    <citation type="submission" date="2014-09" db="EMBL/GenBank/DDBJ databases">
        <title>Genome sequence of the luminous mushroom Mycena chlorophos for searching fungal bioluminescence genes.</title>
        <authorList>
            <person name="Tanaka Y."/>
            <person name="Kasuga D."/>
            <person name="Oba Y."/>
            <person name="Hase S."/>
            <person name="Sato K."/>
            <person name="Oba Y."/>
            <person name="Sakakibara Y."/>
        </authorList>
    </citation>
    <scope>NUCLEOTIDE SEQUENCE</scope>
</reference>
<feature type="compositionally biased region" description="Low complexity" evidence="1">
    <location>
        <begin position="135"/>
        <end position="146"/>
    </location>
</feature>